<accession>X0ZCP2</accession>
<feature type="non-terminal residue" evidence="1">
    <location>
        <position position="1"/>
    </location>
</feature>
<comment type="caution">
    <text evidence="1">The sequence shown here is derived from an EMBL/GenBank/DDBJ whole genome shotgun (WGS) entry which is preliminary data.</text>
</comment>
<reference evidence="1" key="1">
    <citation type="journal article" date="2014" name="Front. Microbiol.">
        <title>High frequency of phylogenetically diverse reductive dehalogenase-homologous genes in deep subseafloor sedimentary metagenomes.</title>
        <authorList>
            <person name="Kawai M."/>
            <person name="Futagami T."/>
            <person name="Toyoda A."/>
            <person name="Takaki Y."/>
            <person name="Nishi S."/>
            <person name="Hori S."/>
            <person name="Arai W."/>
            <person name="Tsubouchi T."/>
            <person name="Morono Y."/>
            <person name="Uchiyama I."/>
            <person name="Ito T."/>
            <person name="Fujiyama A."/>
            <person name="Inagaki F."/>
            <person name="Takami H."/>
        </authorList>
    </citation>
    <scope>NUCLEOTIDE SEQUENCE</scope>
    <source>
        <strain evidence="1">Expedition CK06-06</strain>
    </source>
</reference>
<dbReference type="EMBL" id="BART01001337">
    <property type="protein sequence ID" value="GAG67024.1"/>
    <property type="molecule type" value="Genomic_DNA"/>
</dbReference>
<proteinExistence type="predicted"/>
<name>X0ZCP2_9ZZZZ</name>
<gene>
    <name evidence="1" type="ORF">S01H4_04838</name>
</gene>
<sequence length="49" mass="5790">VMDKWGKTIFYIFTDYSDYFGLSVDFLSHLYTPTLILYRDCFTACAMTD</sequence>
<dbReference type="AlphaFoldDB" id="X0ZCP2"/>
<protein>
    <submittedName>
        <fullName evidence="1">Uncharacterized protein</fullName>
    </submittedName>
</protein>
<evidence type="ECO:0000313" key="1">
    <source>
        <dbReference type="EMBL" id="GAG67024.1"/>
    </source>
</evidence>
<organism evidence="1">
    <name type="scientific">marine sediment metagenome</name>
    <dbReference type="NCBI Taxonomy" id="412755"/>
    <lineage>
        <taxon>unclassified sequences</taxon>
        <taxon>metagenomes</taxon>
        <taxon>ecological metagenomes</taxon>
    </lineage>
</organism>